<organism evidence="2 3">
    <name type="scientific">Mycolicibacterium phlei DSM 43239 = CCUG 21000</name>
    <dbReference type="NCBI Taxonomy" id="1226750"/>
    <lineage>
        <taxon>Bacteria</taxon>
        <taxon>Bacillati</taxon>
        <taxon>Actinomycetota</taxon>
        <taxon>Actinomycetes</taxon>
        <taxon>Mycobacteriales</taxon>
        <taxon>Mycobacteriaceae</taxon>
        <taxon>Mycolicibacterium</taxon>
    </lineage>
</organism>
<dbReference type="EMBL" id="ANBP01000012">
    <property type="protein sequence ID" value="KAB7756606.1"/>
    <property type="molecule type" value="Genomic_DNA"/>
</dbReference>
<comment type="caution">
    <text evidence="2">The sequence shown here is derived from an EMBL/GenBank/DDBJ whole genome shotgun (WGS) entry which is preliminary data.</text>
</comment>
<protein>
    <submittedName>
        <fullName evidence="2">U5 snRNP spliceosome subunit-like protein</fullName>
    </submittedName>
</protein>
<keyword evidence="3" id="KW-1185">Reference proteome</keyword>
<dbReference type="Proteomes" id="UP000325690">
    <property type="component" value="Unassembled WGS sequence"/>
</dbReference>
<feature type="region of interest" description="Disordered" evidence="1">
    <location>
        <begin position="49"/>
        <end position="87"/>
    </location>
</feature>
<feature type="compositionally biased region" description="Pro residues" evidence="1">
    <location>
        <begin position="54"/>
        <end position="87"/>
    </location>
</feature>
<name>A0A5N5V4A1_MYCPH</name>
<sequence length="107" mass="10726">MRNIMLWVVAAGIAGGLMTVSAPTAEATLCGSIGGRHIDVTGCADPLSYLNEALPPPPPPPPPSEVPPPSDAPPPPPPPPAYVPPPPAPNVSVCANVGRRVSVTGCI</sequence>
<gene>
    <name evidence="2" type="ORF">MPHL21000_11090</name>
</gene>
<accession>A0A5N5V4A1</accession>
<proteinExistence type="predicted"/>
<reference evidence="2 3" key="1">
    <citation type="submission" date="2012-10" db="EMBL/GenBank/DDBJ databases">
        <title>The draft sequence of the Mycobacterium pheli genome.</title>
        <authorList>
            <person name="Pettersson B.M.F."/>
            <person name="Das S."/>
            <person name="Dasgupta S."/>
            <person name="Bhattacharya A."/>
            <person name="Kirsebom L.A."/>
        </authorList>
    </citation>
    <scope>NUCLEOTIDE SEQUENCE [LARGE SCALE GENOMIC DNA]</scope>
    <source>
        <strain evidence="2 3">CCUG 21000</strain>
    </source>
</reference>
<evidence type="ECO:0000256" key="1">
    <source>
        <dbReference type="SAM" id="MobiDB-lite"/>
    </source>
</evidence>
<evidence type="ECO:0000313" key="3">
    <source>
        <dbReference type="Proteomes" id="UP000325690"/>
    </source>
</evidence>
<dbReference type="AlphaFoldDB" id="A0A5N5V4A1"/>
<evidence type="ECO:0000313" key="2">
    <source>
        <dbReference type="EMBL" id="KAB7756606.1"/>
    </source>
</evidence>